<comment type="function">
    <text evidence="5 6">Negative regulator of class I heat shock genes (grpE-dnaK-dnaJ and groELS operons). Prevents heat-shock induction of these operons.</text>
</comment>
<dbReference type="InterPro" id="IPR036388">
    <property type="entry name" value="WH-like_DNA-bd_sf"/>
</dbReference>
<dbReference type="Proteomes" id="UP000037737">
    <property type="component" value="Unassembled WGS sequence"/>
</dbReference>
<dbReference type="InterPro" id="IPR023120">
    <property type="entry name" value="WHTH_transcript_rep_HrcA_IDD"/>
</dbReference>
<keyword evidence="4 6" id="KW-0804">Transcription</keyword>
<dbReference type="EMBL" id="LAVO01000013">
    <property type="protein sequence ID" value="KOS10043.1"/>
    <property type="molecule type" value="Genomic_DNA"/>
</dbReference>
<evidence type="ECO:0000256" key="4">
    <source>
        <dbReference type="ARBA" id="ARBA00023163"/>
    </source>
</evidence>
<keyword evidence="1 6" id="KW-0678">Repressor</keyword>
<dbReference type="GO" id="GO:0045892">
    <property type="term" value="P:negative regulation of DNA-templated transcription"/>
    <property type="evidence" value="ECO:0007669"/>
    <property type="project" value="UniProtKB-UniRule"/>
</dbReference>
<dbReference type="InterPro" id="IPR036390">
    <property type="entry name" value="WH_DNA-bd_sf"/>
</dbReference>
<dbReference type="AlphaFoldDB" id="A0A0M9VKH9"/>
<dbReference type="PANTHER" id="PTHR34824:SF1">
    <property type="entry name" value="HEAT-INDUCIBLE TRANSCRIPTION REPRESSOR HRCA"/>
    <property type="match status" value="1"/>
</dbReference>
<dbReference type="InterPro" id="IPR029016">
    <property type="entry name" value="GAF-like_dom_sf"/>
</dbReference>
<organism evidence="8 9">
    <name type="scientific">Microbacterium aurantiacum</name>
    <dbReference type="NCBI Taxonomy" id="162393"/>
    <lineage>
        <taxon>Bacteria</taxon>
        <taxon>Bacillati</taxon>
        <taxon>Actinomycetota</taxon>
        <taxon>Actinomycetes</taxon>
        <taxon>Micrococcales</taxon>
        <taxon>Microbacteriaceae</taxon>
        <taxon>Microbacterium</taxon>
    </lineage>
</organism>
<proteinExistence type="inferred from homology"/>
<dbReference type="PATRIC" id="fig|84292.3.peg.2501"/>
<dbReference type="Gene3D" id="3.30.450.40">
    <property type="match status" value="1"/>
</dbReference>
<evidence type="ECO:0000313" key="9">
    <source>
        <dbReference type="Proteomes" id="UP000037737"/>
    </source>
</evidence>
<dbReference type="Gene3D" id="3.30.390.60">
    <property type="entry name" value="Heat-inducible transcription repressor hrca homolog, domain 3"/>
    <property type="match status" value="1"/>
</dbReference>
<dbReference type="HAMAP" id="MF_00081">
    <property type="entry name" value="HrcA"/>
    <property type="match status" value="1"/>
</dbReference>
<dbReference type="Gene3D" id="1.10.10.10">
    <property type="entry name" value="Winged helix-like DNA-binding domain superfamily/Winged helix DNA-binding domain"/>
    <property type="match status" value="1"/>
</dbReference>
<dbReference type="InterPro" id="IPR021153">
    <property type="entry name" value="HrcA_C"/>
</dbReference>
<dbReference type="FunFam" id="1.10.10.10:FF:000049">
    <property type="entry name" value="Heat-inducible transcription repressor HrcA"/>
    <property type="match status" value="1"/>
</dbReference>
<comment type="similarity">
    <text evidence="6">Belongs to the HrcA family.</text>
</comment>
<dbReference type="InterPro" id="IPR002571">
    <property type="entry name" value="HrcA"/>
</dbReference>
<reference evidence="8" key="1">
    <citation type="submission" date="2015-04" db="EMBL/GenBank/DDBJ databases">
        <title>Complete genome sequence of Microbacterium chocolatum SIT 101, a bacterium enantioselectively hydrolyzing mesomeric diesters.</title>
        <authorList>
            <person name="Li X."/>
            <person name="Xu Y."/>
        </authorList>
    </citation>
    <scope>NUCLEOTIDE SEQUENCE [LARGE SCALE GENOMIC DNA]</scope>
    <source>
        <strain evidence="8">SIT 101</strain>
    </source>
</reference>
<keyword evidence="9" id="KW-1185">Reference proteome</keyword>
<evidence type="ECO:0000313" key="8">
    <source>
        <dbReference type="EMBL" id="KOS10043.1"/>
    </source>
</evidence>
<dbReference type="Pfam" id="PF01628">
    <property type="entry name" value="HrcA"/>
    <property type="match status" value="1"/>
</dbReference>
<accession>A0A0M9VKH9</accession>
<protein>
    <recommendedName>
        <fullName evidence="6">Heat-inducible transcription repressor HrcA</fullName>
    </recommendedName>
</protein>
<keyword evidence="2 6" id="KW-0805">Transcription regulation</keyword>
<dbReference type="SUPFAM" id="SSF55781">
    <property type="entry name" value="GAF domain-like"/>
    <property type="match status" value="1"/>
</dbReference>
<evidence type="ECO:0000256" key="3">
    <source>
        <dbReference type="ARBA" id="ARBA00023016"/>
    </source>
</evidence>
<dbReference type="GO" id="GO:0003677">
    <property type="term" value="F:DNA binding"/>
    <property type="evidence" value="ECO:0007669"/>
    <property type="project" value="InterPro"/>
</dbReference>
<dbReference type="PIRSF" id="PIRSF005485">
    <property type="entry name" value="HrcA"/>
    <property type="match status" value="1"/>
</dbReference>
<dbReference type="OrthoDB" id="9783139at2"/>
<sequence>MVSERGLQVLRAIVQDYVDTREPVGSKAIVDRHAFGVSAATIRNDMAQLEDEELIAAPHTSSGRVPTDKGYRVFVDHLAELRPLSTAQRSAIASFLEGSSDLDDVLTRTVRALTSLTGQVAIVQYPSFARARVTHVELVQLGGGRMLVIVVTDTGRVSQRVASVRDEFDDSDLGRIRAELGTLLVGRPVREGLERIAARIATPDEPTVPRETATILIAKAVAEELEHFRQDRLVMAGSANLARSEADFRGSIYPLLEAIEEQVTILRLMGEMVADDQGLAASIGRENEPFGLGEASVLASDYDVTGARTRARVGLLGPMRMDYPTNLAAVRAVARYLTRILEEDESGR</sequence>
<evidence type="ECO:0000256" key="2">
    <source>
        <dbReference type="ARBA" id="ARBA00023015"/>
    </source>
</evidence>
<evidence type="ECO:0000256" key="5">
    <source>
        <dbReference type="ARBA" id="ARBA00055319"/>
    </source>
</evidence>
<evidence type="ECO:0000256" key="1">
    <source>
        <dbReference type="ARBA" id="ARBA00022491"/>
    </source>
</evidence>
<keyword evidence="3 6" id="KW-0346">Stress response</keyword>
<name>A0A0M9VKH9_9MICO</name>
<dbReference type="NCBIfam" id="TIGR00331">
    <property type="entry name" value="hrcA"/>
    <property type="match status" value="1"/>
</dbReference>
<evidence type="ECO:0000256" key="6">
    <source>
        <dbReference type="HAMAP-Rule" id="MF_00081"/>
    </source>
</evidence>
<gene>
    <name evidence="6" type="primary">hrcA</name>
    <name evidence="8" type="ORF">XI38_12310</name>
</gene>
<evidence type="ECO:0000259" key="7">
    <source>
        <dbReference type="Pfam" id="PF01628"/>
    </source>
</evidence>
<dbReference type="PANTHER" id="PTHR34824">
    <property type="entry name" value="HEAT-INDUCIBLE TRANSCRIPTION REPRESSOR HRCA"/>
    <property type="match status" value="1"/>
</dbReference>
<dbReference type="SUPFAM" id="SSF46785">
    <property type="entry name" value="Winged helix' DNA-binding domain"/>
    <property type="match status" value="1"/>
</dbReference>
<comment type="caution">
    <text evidence="8">The sequence shown here is derived from an EMBL/GenBank/DDBJ whole genome shotgun (WGS) entry which is preliminary data.</text>
</comment>
<dbReference type="KEGG" id="mcw:A8L33_10785"/>
<feature type="domain" description="Heat-inducible transcription repressor HrcA C-terminal" evidence="7">
    <location>
        <begin position="103"/>
        <end position="324"/>
    </location>
</feature>